<dbReference type="STRING" id="454130.A0A0U5FXB9"/>
<dbReference type="PROSITE" id="PS50011">
    <property type="entry name" value="PROTEIN_KINASE_DOM"/>
    <property type="match status" value="1"/>
</dbReference>
<reference evidence="4" key="1">
    <citation type="journal article" date="2016" name="Genome Announc.">
        <title>Draft genome sequences of fungus Aspergillus calidoustus.</title>
        <authorList>
            <person name="Horn F."/>
            <person name="Linde J."/>
            <person name="Mattern D.J."/>
            <person name="Walther G."/>
            <person name="Guthke R."/>
            <person name="Scherlach K."/>
            <person name="Martin K."/>
            <person name="Brakhage A.A."/>
            <person name="Petzke L."/>
            <person name="Valiante V."/>
        </authorList>
    </citation>
    <scope>NUCLEOTIDE SEQUENCE [LARGE SCALE GENOMIC DNA]</scope>
    <source>
        <strain evidence="4">SF006504</strain>
    </source>
</reference>
<name>A0A0U5FXB9_ASPCI</name>
<sequence>MNQDEWLRIIQSTESTQSQHSPQPAKPDNSVAQLDDASHPPLAQDPWLHLPVIGIGMTGIIYAVGESRVVKKPKQSRLPDPGDAEYMNDMNRKILENEIQVFKRLGNHDGIIECFHLSQYGVELARAHGDLEDHIKNYPEPAIPSKIAWILSLTETFSYIHSRRVFVDDIALRNILVLDGQLKVADFGQSILLPLEADITTVTENDLNIRIEILHIGWILYSIASWTVHKYYFFTAEEPDLSQPVSFLNVDDVLCGKIIEKCWRGGYANTDHLRIDALELLADQSPAAVRESKE</sequence>
<dbReference type="OrthoDB" id="1668230at2759"/>
<keyword evidence="4" id="KW-1185">Reference proteome</keyword>
<dbReference type="Gene3D" id="1.10.510.10">
    <property type="entry name" value="Transferase(Phosphotransferase) domain 1"/>
    <property type="match status" value="1"/>
</dbReference>
<evidence type="ECO:0000313" key="3">
    <source>
        <dbReference type="EMBL" id="CEL04209.1"/>
    </source>
</evidence>
<organism evidence="3 4">
    <name type="scientific">Aspergillus calidoustus</name>
    <dbReference type="NCBI Taxonomy" id="454130"/>
    <lineage>
        <taxon>Eukaryota</taxon>
        <taxon>Fungi</taxon>
        <taxon>Dikarya</taxon>
        <taxon>Ascomycota</taxon>
        <taxon>Pezizomycotina</taxon>
        <taxon>Eurotiomycetes</taxon>
        <taxon>Eurotiomycetidae</taxon>
        <taxon>Eurotiales</taxon>
        <taxon>Aspergillaceae</taxon>
        <taxon>Aspergillus</taxon>
        <taxon>Aspergillus subgen. Nidulantes</taxon>
    </lineage>
</organism>
<dbReference type="OMA" id="EILHIGW"/>
<feature type="domain" description="Protein kinase" evidence="2">
    <location>
        <begin position="47"/>
        <end position="294"/>
    </location>
</feature>
<dbReference type="InterPro" id="IPR000719">
    <property type="entry name" value="Prot_kinase_dom"/>
</dbReference>
<evidence type="ECO:0000313" key="4">
    <source>
        <dbReference type="Proteomes" id="UP000054771"/>
    </source>
</evidence>
<feature type="region of interest" description="Disordered" evidence="1">
    <location>
        <begin position="11"/>
        <end position="40"/>
    </location>
</feature>
<dbReference type="InterPro" id="IPR011009">
    <property type="entry name" value="Kinase-like_dom_sf"/>
</dbReference>
<dbReference type="EMBL" id="CDMC01000004">
    <property type="protein sequence ID" value="CEL04209.1"/>
    <property type="molecule type" value="Genomic_DNA"/>
</dbReference>
<evidence type="ECO:0000259" key="2">
    <source>
        <dbReference type="PROSITE" id="PS50011"/>
    </source>
</evidence>
<gene>
    <name evidence="3" type="ORF">ASPCAL05340</name>
</gene>
<dbReference type="Proteomes" id="UP000054771">
    <property type="component" value="Unassembled WGS sequence"/>
</dbReference>
<dbReference type="GO" id="GO:0004672">
    <property type="term" value="F:protein kinase activity"/>
    <property type="evidence" value="ECO:0007669"/>
    <property type="project" value="InterPro"/>
</dbReference>
<feature type="compositionally biased region" description="Polar residues" evidence="1">
    <location>
        <begin position="11"/>
        <end position="22"/>
    </location>
</feature>
<dbReference type="Pfam" id="PF00069">
    <property type="entry name" value="Pkinase"/>
    <property type="match status" value="1"/>
</dbReference>
<dbReference type="GO" id="GO:0005524">
    <property type="term" value="F:ATP binding"/>
    <property type="evidence" value="ECO:0007669"/>
    <property type="project" value="InterPro"/>
</dbReference>
<protein>
    <recommendedName>
        <fullName evidence="2">Protein kinase domain-containing protein</fullName>
    </recommendedName>
</protein>
<evidence type="ECO:0000256" key="1">
    <source>
        <dbReference type="SAM" id="MobiDB-lite"/>
    </source>
</evidence>
<accession>A0A0U5FXB9</accession>
<dbReference type="SUPFAM" id="SSF56112">
    <property type="entry name" value="Protein kinase-like (PK-like)"/>
    <property type="match status" value="1"/>
</dbReference>
<dbReference type="AlphaFoldDB" id="A0A0U5FXB9"/>
<proteinExistence type="predicted"/>